<dbReference type="CDD" id="cd11386">
    <property type="entry name" value="MCP_signal"/>
    <property type="match status" value="1"/>
</dbReference>
<organism evidence="13 14">
    <name type="scientific">Sporolituus thermophilus DSM 23256</name>
    <dbReference type="NCBI Taxonomy" id="1123285"/>
    <lineage>
        <taxon>Bacteria</taxon>
        <taxon>Bacillati</taxon>
        <taxon>Bacillota</taxon>
        <taxon>Negativicutes</taxon>
        <taxon>Selenomonadales</taxon>
        <taxon>Sporomusaceae</taxon>
        <taxon>Sporolituus</taxon>
    </lineage>
</organism>
<evidence type="ECO:0000256" key="4">
    <source>
        <dbReference type="ARBA" id="ARBA00022692"/>
    </source>
</evidence>
<dbReference type="RefSeq" id="WP_093690218.1">
    <property type="nucleotide sequence ID" value="NZ_FNBU01000013.1"/>
</dbReference>
<dbReference type="Proteomes" id="UP000243333">
    <property type="component" value="Unassembled WGS sequence"/>
</dbReference>
<evidence type="ECO:0000256" key="1">
    <source>
        <dbReference type="ARBA" id="ARBA00004651"/>
    </source>
</evidence>
<dbReference type="Gene3D" id="3.30.450.20">
    <property type="entry name" value="PAS domain"/>
    <property type="match status" value="1"/>
</dbReference>
<evidence type="ECO:0000259" key="12">
    <source>
        <dbReference type="PROSITE" id="PS50885"/>
    </source>
</evidence>
<dbReference type="CDD" id="cd12914">
    <property type="entry name" value="PDC1_DGC_like"/>
    <property type="match status" value="1"/>
</dbReference>
<evidence type="ECO:0000313" key="14">
    <source>
        <dbReference type="Proteomes" id="UP000243333"/>
    </source>
</evidence>
<evidence type="ECO:0000256" key="10">
    <source>
        <dbReference type="SAM" id="Phobius"/>
    </source>
</evidence>
<evidence type="ECO:0000256" key="8">
    <source>
        <dbReference type="ARBA" id="ARBA00029447"/>
    </source>
</evidence>
<dbReference type="InterPro" id="IPR033479">
    <property type="entry name" value="dCache_1"/>
</dbReference>
<keyword evidence="4 10" id="KW-0812">Transmembrane</keyword>
<dbReference type="AlphaFoldDB" id="A0A1G7LRE6"/>
<dbReference type="GO" id="GO:0005886">
    <property type="term" value="C:plasma membrane"/>
    <property type="evidence" value="ECO:0007669"/>
    <property type="project" value="UniProtKB-SubCell"/>
</dbReference>
<evidence type="ECO:0000259" key="11">
    <source>
        <dbReference type="PROSITE" id="PS50111"/>
    </source>
</evidence>
<dbReference type="SMART" id="SM00304">
    <property type="entry name" value="HAMP"/>
    <property type="match status" value="1"/>
</dbReference>
<dbReference type="CDD" id="cd12912">
    <property type="entry name" value="PDC2_MCP_like"/>
    <property type="match status" value="1"/>
</dbReference>
<comment type="similarity">
    <text evidence="8">Belongs to the methyl-accepting chemotaxis (MCP) protein family.</text>
</comment>
<sequence>MTNLLSRFPMRTKLLLIFALVALVPLVVLSSITSYQTYQKDVQSTYEDNKRMAAALAGETESMIQSLIDVLRLISQTPQLMSMDPAQQVPLLKLVKQQYADFTNVYVADATGRQIARDAGEPVNIADRAYFQAIMKGAPVAVSDALISKLTGRPTVIIGVPVKNSQGEVVGAVCATVDLGRLDAKARAIKPGETGYAFITDNTGRLISHPVKNFVDSLKNVSDLPPVKEAVAKTTGFITYEFEGEKKLAGYAFVPSTGWGVIIQLPEKEALAGARRQLLVSGAMVGAVTLVIIVIAMTVARSVARPIGQVVEFTRAVAQGDFTQKLPVTGRDETAQLAIAFNTMTDQLKELVKKINANAEHLAASSEELTASADQSSQAAGQVAASITGVAKGAERQLAELESTTAVLQEMSASIQQVADNANLVARQADQAAGKAQNGSSLVDQAVGQMAQIEQTVAASAQAVTSLGNRSDQIGQIVDTIAGIASQTNLLALNAAIEAARAGDAGRGFAVVAEEIRKLAEQSQEAAKRIAALISEVQGETEKAVVAMESGNQAVRMGAEVVNTAGQTFREIVSLVTRISSQIKEITVAIDQLAAGSQQIVGAVAHLNELGKETAAEAQTVSAATEEQLASAEEIASASQALARLAQEFQQSVSVFRV</sequence>
<dbReference type="Pfam" id="PF00015">
    <property type="entry name" value="MCPsignal"/>
    <property type="match status" value="1"/>
</dbReference>
<protein>
    <submittedName>
        <fullName evidence="13">Methyl-accepting chemotaxis protein</fullName>
    </submittedName>
</protein>
<feature type="transmembrane region" description="Helical" evidence="10">
    <location>
        <begin position="278"/>
        <end position="300"/>
    </location>
</feature>
<dbReference type="SMART" id="SM00283">
    <property type="entry name" value="MA"/>
    <property type="match status" value="1"/>
</dbReference>
<keyword evidence="5 10" id="KW-1133">Transmembrane helix</keyword>
<keyword evidence="2" id="KW-1003">Cell membrane</keyword>
<keyword evidence="7 9" id="KW-0807">Transducer</keyword>
<dbReference type="PANTHER" id="PTHR32089:SF112">
    <property type="entry name" value="LYSOZYME-LIKE PROTEIN-RELATED"/>
    <property type="match status" value="1"/>
</dbReference>
<comment type="subcellular location">
    <subcellularLocation>
        <location evidence="1">Cell membrane</location>
        <topology evidence="1">Multi-pass membrane protein</topology>
    </subcellularLocation>
</comment>
<evidence type="ECO:0000256" key="5">
    <source>
        <dbReference type="ARBA" id="ARBA00022989"/>
    </source>
</evidence>
<reference evidence="14" key="1">
    <citation type="submission" date="2016-10" db="EMBL/GenBank/DDBJ databases">
        <authorList>
            <person name="Varghese N."/>
            <person name="Submissions S."/>
        </authorList>
    </citation>
    <scope>NUCLEOTIDE SEQUENCE [LARGE SCALE GENOMIC DNA]</scope>
    <source>
        <strain evidence="14">DSM 23256</strain>
    </source>
</reference>
<feature type="domain" description="Methyl-accepting transducer" evidence="11">
    <location>
        <begin position="372"/>
        <end position="608"/>
    </location>
</feature>
<keyword evidence="6 10" id="KW-0472">Membrane</keyword>
<gene>
    <name evidence="13" type="ORF">SAMN05660235_01873</name>
</gene>
<dbReference type="GO" id="GO:0006935">
    <property type="term" value="P:chemotaxis"/>
    <property type="evidence" value="ECO:0007669"/>
    <property type="project" value="UniProtKB-KW"/>
</dbReference>
<dbReference type="Gene3D" id="6.10.340.10">
    <property type="match status" value="1"/>
</dbReference>
<dbReference type="InterPro" id="IPR029151">
    <property type="entry name" value="Sensor-like_sf"/>
</dbReference>
<name>A0A1G7LRE6_9FIRM</name>
<dbReference type="Pfam" id="PF02743">
    <property type="entry name" value="dCache_1"/>
    <property type="match status" value="1"/>
</dbReference>
<evidence type="ECO:0000256" key="2">
    <source>
        <dbReference type="ARBA" id="ARBA00022475"/>
    </source>
</evidence>
<feature type="domain" description="HAMP" evidence="12">
    <location>
        <begin position="301"/>
        <end position="353"/>
    </location>
</feature>
<dbReference type="STRING" id="1123285.SAMN05660235_01873"/>
<dbReference type="Pfam" id="PF00672">
    <property type="entry name" value="HAMP"/>
    <property type="match status" value="1"/>
</dbReference>
<keyword evidence="3" id="KW-0145">Chemotaxis</keyword>
<dbReference type="SUPFAM" id="SSF58104">
    <property type="entry name" value="Methyl-accepting chemotaxis protein (MCP) signaling domain"/>
    <property type="match status" value="1"/>
</dbReference>
<keyword evidence="14" id="KW-1185">Reference proteome</keyword>
<dbReference type="PROSITE" id="PS50111">
    <property type="entry name" value="CHEMOTAXIS_TRANSDUC_2"/>
    <property type="match status" value="1"/>
</dbReference>
<accession>A0A1G7LRE6</accession>
<dbReference type="EMBL" id="FNBU01000013">
    <property type="protein sequence ID" value="SDF51924.1"/>
    <property type="molecule type" value="Genomic_DNA"/>
</dbReference>
<dbReference type="PANTHER" id="PTHR32089">
    <property type="entry name" value="METHYL-ACCEPTING CHEMOTAXIS PROTEIN MCPB"/>
    <property type="match status" value="1"/>
</dbReference>
<evidence type="ECO:0000256" key="3">
    <source>
        <dbReference type="ARBA" id="ARBA00022500"/>
    </source>
</evidence>
<evidence type="ECO:0000256" key="7">
    <source>
        <dbReference type="ARBA" id="ARBA00023224"/>
    </source>
</evidence>
<dbReference type="SUPFAM" id="SSF103190">
    <property type="entry name" value="Sensory domain-like"/>
    <property type="match status" value="1"/>
</dbReference>
<dbReference type="OrthoDB" id="136416at2"/>
<dbReference type="CDD" id="cd06225">
    <property type="entry name" value="HAMP"/>
    <property type="match status" value="1"/>
</dbReference>
<dbReference type="GO" id="GO:0007165">
    <property type="term" value="P:signal transduction"/>
    <property type="evidence" value="ECO:0007669"/>
    <property type="project" value="UniProtKB-KW"/>
</dbReference>
<evidence type="ECO:0000313" key="13">
    <source>
        <dbReference type="EMBL" id="SDF51924.1"/>
    </source>
</evidence>
<dbReference type="PROSITE" id="PS50885">
    <property type="entry name" value="HAMP"/>
    <property type="match status" value="1"/>
</dbReference>
<dbReference type="InterPro" id="IPR003660">
    <property type="entry name" value="HAMP_dom"/>
</dbReference>
<dbReference type="Gene3D" id="1.10.287.950">
    <property type="entry name" value="Methyl-accepting chemotaxis protein"/>
    <property type="match status" value="1"/>
</dbReference>
<dbReference type="InterPro" id="IPR004089">
    <property type="entry name" value="MCPsignal_dom"/>
</dbReference>
<dbReference type="FunFam" id="1.10.287.950:FF:000001">
    <property type="entry name" value="Methyl-accepting chemotaxis sensory transducer"/>
    <property type="match status" value="1"/>
</dbReference>
<evidence type="ECO:0000256" key="6">
    <source>
        <dbReference type="ARBA" id="ARBA00023136"/>
    </source>
</evidence>
<proteinExistence type="inferred from homology"/>
<evidence type="ECO:0000256" key="9">
    <source>
        <dbReference type="PROSITE-ProRule" id="PRU00284"/>
    </source>
</evidence>